<keyword evidence="2" id="KW-1185">Reference proteome</keyword>
<dbReference type="Proteomes" id="UP000828048">
    <property type="component" value="Chromosome 2"/>
</dbReference>
<comment type="caution">
    <text evidence="1">The sequence shown here is derived from an EMBL/GenBank/DDBJ whole genome shotgun (WGS) entry which is preliminary data.</text>
</comment>
<organism evidence="1 2">
    <name type="scientific">Vaccinium darrowii</name>
    <dbReference type="NCBI Taxonomy" id="229202"/>
    <lineage>
        <taxon>Eukaryota</taxon>
        <taxon>Viridiplantae</taxon>
        <taxon>Streptophyta</taxon>
        <taxon>Embryophyta</taxon>
        <taxon>Tracheophyta</taxon>
        <taxon>Spermatophyta</taxon>
        <taxon>Magnoliopsida</taxon>
        <taxon>eudicotyledons</taxon>
        <taxon>Gunneridae</taxon>
        <taxon>Pentapetalae</taxon>
        <taxon>asterids</taxon>
        <taxon>Ericales</taxon>
        <taxon>Ericaceae</taxon>
        <taxon>Vaccinioideae</taxon>
        <taxon>Vaccinieae</taxon>
        <taxon>Vaccinium</taxon>
    </lineage>
</organism>
<dbReference type="EMBL" id="CM037152">
    <property type="protein sequence ID" value="KAH7835386.1"/>
    <property type="molecule type" value="Genomic_DNA"/>
</dbReference>
<reference evidence="1 2" key="1">
    <citation type="journal article" date="2021" name="Hortic Res">
        <title>High-quality reference genome and annotation aids understanding of berry development for evergreen blueberry (Vaccinium darrowii).</title>
        <authorList>
            <person name="Yu J."/>
            <person name="Hulse-Kemp A.M."/>
            <person name="Babiker E."/>
            <person name="Staton M."/>
        </authorList>
    </citation>
    <scope>NUCLEOTIDE SEQUENCE [LARGE SCALE GENOMIC DNA]</scope>
    <source>
        <strain evidence="2">cv. NJ 8807/NJ 8810</strain>
        <tissue evidence="1">Young leaf</tissue>
    </source>
</reference>
<name>A0ACB7X3X3_9ERIC</name>
<evidence type="ECO:0000313" key="2">
    <source>
        <dbReference type="Proteomes" id="UP000828048"/>
    </source>
</evidence>
<proteinExistence type="predicted"/>
<gene>
    <name evidence="1" type="ORF">Vadar_025704</name>
</gene>
<sequence length="954" mass="107864">MAEVAGAIAQPVCEIGKCLWAPIARRINYGRKLSKNWEVLCEKARGLGLKRDDILAQAERSNPQKILTKECDGWLEKVDEMVKKVETIKPEFDVEKKCVGGLCLDIFARIELGKRVVNMIDDIKELKDESKFENGFLVDAPPATVEMQPDHASKLAESAYLTLDMVIEKIRDECTPRIGIWGMGGVGKTTVLKLLNNKPKIAEIFDYVIWVTISRSQSIRMIQEEVGQRLSVEITTAESVDRVARKLHQRLHGKKYLLLLDDVWETVDLVAVGFPNPTQDSGCKVVLTTRKLEVCRKMGTDTEVKVKVLQEEEAREMFYANVEDAVKLPDIKPLAEKIVRECDGLPLALKVVSEDFEIDKAELIEYLRAEGILSRELTFAEAFDQGDAILQALIDASLLEKCNDDDFVKMHDVVRDLVLAMTSPKGEEPQHLVRAGISSEKIPDSVEWKKATRISFMNNYLCNLPESPDCPELLTLLLQKNRNLKEIPETFFSNMPDLRVLDLSFTSIKSLPTSISKLDSLRELVLSHCGYLKALPAGALCKLSQLEVFKLLVTQLSDESQEIVVKELSNLSSLSCLEFDFGTVGNLQHFLENSISWKQRRLTKFHFHINADQHYLRRSINRCLCYGGGGGGEEEEEEERGSSLPPAIENALIQSDFFELIGHGKLSTLLEVGVRNISELKWCHVEQCDALRINRCLCYGGGGGEEEERGSSLPPAIENALIQSDFFELIGHGKLSTLSEVGVRNICELKWCHVEECDALEKIVDRNGLEMGVFPNLEHLDLFKLSNLKTILCLEMEEGPLLPPPPNANTFTNLKSLILRTCRSIEQLFASGFMVQQLSNLEELDVRFCWGLKGMIPDDQKLDYEFLPKLRILWLDGLPEFDSFFKGVPMSWQSLKEVIIRSCPKLKKLPFDTNGAPNLEKIEGSQIWWDALEWDNDAIRLQFQPRFKRSIFDA</sequence>
<accession>A0ACB7X3X3</accession>
<evidence type="ECO:0000313" key="1">
    <source>
        <dbReference type="EMBL" id="KAH7835386.1"/>
    </source>
</evidence>
<protein>
    <submittedName>
        <fullName evidence="1">Uncharacterized protein</fullName>
    </submittedName>
</protein>